<dbReference type="OrthoDB" id="10040024at2759"/>
<organism evidence="3">
    <name type="scientific">Echinostoma caproni</name>
    <dbReference type="NCBI Taxonomy" id="27848"/>
    <lineage>
        <taxon>Eukaryota</taxon>
        <taxon>Metazoa</taxon>
        <taxon>Spiralia</taxon>
        <taxon>Lophotrochozoa</taxon>
        <taxon>Platyhelminthes</taxon>
        <taxon>Trematoda</taxon>
        <taxon>Digenea</taxon>
        <taxon>Plagiorchiida</taxon>
        <taxon>Echinostomata</taxon>
        <taxon>Echinostomatoidea</taxon>
        <taxon>Echinostomatidae</taxon>
        <taxon>Echinostoma</taxon>
    </lineage>
</organism>
<proteinExistence type="predicted"/>
<evidence type="ECO:0000313" key="1">
    <source>
        <dbReference type="EMBL" id="VDP86613.1"/>
    </source>
</evidence>
<protein>
    <submittedName>
        <fullName evidence="3">Secreted protein</fullName>
    </submittedName>
</protein>
<gene>
    <name evidence="1" type="ORF">ECPE_LOCUS10178</name>
</gene>
<keyword evidence="2" id="KW-1185">Reference proteome</keyword>
<name>A0A183AT93_9TREM</name>
<reference evidence="3" key="1">
    <citation type="submission" date="2016-06" db="UniProtKB">
        <authorList>
            <consortium name="WormBaseParasite"/>
        </authorList>
    </citation>
    <scope>IDENTIFICATION</scope>
</reference>
<dbReference type="WBParaSite" id="ECPE_0001021001-mRNA-1">
    <property type="protein sequence ID" value="ECPE_0001021001-mRNA-1"/>
    <property type="gene ID" value="ECPE_0001021001"/>
</dbReference>
<reference evidence="1 2" key="2">
    <citation type="submission" date="2018-11" db="EMBL/GenBank/DDBJ databases">
        <authorList>
            <consortium name="Pathogen Informatics"/>
        </authorList>
    </citation>
    <scope>NUCLEOTIDE SEQUENCE [LARGE SCALE GENOMIC DNA]</scope>
    <source>
        <strain evidence="1 2">Egypt</strain>
    </source>
</reference>
<evidence type="ECO:0000313" key="2">
    <source>
        <dbReference type="Proteomes" id="UP000272942"/>
    </source>
</evidence>
<accession>A0A183AT93</accession>
<evidence type="ECO:0000313" key="3">
    <source>
        <dbReference type="WBParaSite" id="ECPE_0001021001-mRNA-1"/>
    </source>
</evidence>
<dbReference type="EMBL" id="UZAN01048634">
    <property type="protein sequence ID" value="VDP86613.1"/>
    <property type="molecule type" value="Genomic_DNA"/>
</dbReference>
<dbReference type="AlphaFoldDB" id="A0A183AT93"/>
<sequence>MCEHLDCVLCVLTIEVHFLHLPPIRSNPSPSCALSINLRTFSALRLPSLNPTFSHFLHHIDSSTAGGPIGGQTRIKLRNEHASYIFTW</sequence>
<dbReference type="Proteomes" id="UP000272942">
    <property type="component" value="Unassembled WGS sequence"/>
</dbReference>